<evidence type="ECO:0000313" key="2">
    <source>
        <dbReference type="Proteomes" id="UP000821845"/>
    </source>
</evidence>
<gene>
    <name evidence="1" type="ORF">HPB50_006149</name>
</gene>
<keyword evidence="2" id="KW-1185">Reference proteome</keyword>
<proteinExistence type="predicted"/>
<reference evidence="1" key="1">
    <citation type="submission" date="2020-05" db="EMBL/GenBank/DDBJ databases">
        <title>Large-scale comparative analyses of tick genomes elucidate their genetic diversity and vector capacities.</title>
        <authorList>
            <person name="Jia N."/>
            <person name="Wang J."/>
            <person name="Shi W."/>
            <person name="Du L."/>
            <person name="Sun Y."/>
            <person name="Zhan W."/>
            <person name="Jiang J."/>
            <person name="Wang Q."/>
            <person name="Zhang B."/>
            <person name="Ji P."/>
            <person name="Sakyi L.B."/>
            <person name="Cui X."/>
            <person name="Yuan T."/>
            <person name="Jiang B."/>
            <person name="Yang W."/>
            <person name="Lam T.T.-Y."/>
            <person name="Chang Q."/>
            <person name="Ding S."/>
            <person name="Wang X."/>
            <person name="Zhu J."/>
            <person name="Ruan X."/>
            <person name="Zhao L."/>
            <person name="Wei J."/>
            <person name="Que T."/>
            <person name="Du C."/>
            <person name="Cheng J."/>
            <person name="Dai P."/>
            <person name="Han X."/>
            <person name="Huang E."/>
            <person name="Gao Y."/>
            <person name="Liu J."/>
            <person name="Shao H."/>
            <person name="Ye R."/>
            <person name="Li L."/>
            <person name="Wei W."/>
            <person name="Wang X."/>
            <person name="Wang C."/>
            <person name="Yang T."/>
            <person name="Huo Q."/>
            <person name="Li W."/>
            <person name="Guo W."/>
            <person name="Chen H."/>
            <person name="Zhou L."/>
            <person name="Ni X."/>
            <person name="Tian J."/>
            <person name="Zhou Y."/>
            <person name="Sheng Y."/>
            <person name="Liu T."/>
            <person name="Pan Y."/>
            <person name="Xia L."/>
            <person name="Li J."/>
            <person name="Zhao F."/>
            <person name="Cao W."/>
        </authorList>
    </citation>
    <scope>NUCLEOTIDE SEQUENCE</scope>
    <source>
        <strain evidence="1">Hyas-2018</strain>
    </source>
</reference>
<dbReference type="Proteomes" id="UP000821845">
    <property type="component" value="Chromosome 1"/>
</dbReference>
<protein>
    <submittedName>
        <fullName evidence="1">Uncharacterized protein</fullName>
    </submittedName>
</protein>
<accession>A0ACB7TF77</accession>
<name>A0ACB7TF77_HYAAI</name>
<evidence type="ECO:0000313" key="1">
    <source>
        <dbReference type="EMBL" id="KAH6944906.1"/>
    </source>
</evidence>
<sequence length="376" mass="41654">MDGWTYKLTGFDDDFLELRHVSFAEPMPTIRVCVICGVVPPSTMLLPCSHALCSMCMTISASEGCPLDGKVFALADVQTISFKRADLDEHRVLCGGCSEVPKCTFGGKLSDLKSHMTRYGSDMVRCGKCCVPLARGLAVSHYRQCSGNYVAPDRFNAEANDAAAALASNARRLGGVVNALVGRVDQLERDLHVVKKICHGREGAQSSKVSSLRLPENKATSVTVISGPYRAASRPGVLITTCKFSGVCAVVESLNREKRMSSDTYMLGGYTFRLDCEFLKNENKTSVRFILFLCDGEWDSCLEWPFSKKVTLIVMHPTDAEKDIRLPLLMKGDMVVKRPGGSSWNYGQWSDKVNWETIEMQRFVYKGSLYINVEFE</sequence>
<organism evidence="1 2">
    <name type="scientific">Hyalomma asiaticum</name>
    <name type="common">Tick</name>
    <dbReference type="NCBI Taxonomy" id="266040"/>
    <lineage>
        <taxon>Eukaryota</taxon>
        <taxon>Metazoa</taxon>
        <taxon>Ecdysozoa</taxon>
        <taxon>Arthropoda</taxon>
        <taxon>Chelicerata</taxon>
        <taxon>Arachnida</taxon>
        <taxon>Acari</taxon>
        <taxon>Parasitiformes</taxon>
        <taxon>Ixodida</taxon>
        <taxon>Ixodoidea</taxon>
        <taxon>Ixodidae</taxon>
        <taxon>Hyalomminae</taxon>
        <taxon>Hyalomma</taxon>
    </lineage>
</organism>
<comment type="caution">
    <text evidence="1">The sequence shown here is derived from an EMBL/GenBank/DDBJ whole genome shotgun (WGS) entry which is preliminary data.</text>
</comment>
<dbReference type="EMBL" id="CM023481">
    <property type="protein sequence ID" value="KAH6944906.1"/>
    <property type="molecule type" value="Genomic_DNA"/>
</dbReference>